<feature type="compositionally biased region" description="Low complexity" evidence="1">
    <location>
        <begin position="397"/>
        <end position="413"/>
    </location>
</feature>
<reference evidence="2" key="1">
    <citation type="submission" date="2025-08" db="UniProtKB">
        <authorList>
            <consortium name="Ensembl"/>
        </authorList>
    </citation>
    <scope>IDENTIFICATION</scope>
</reference>
<evidence type="ECO:0000256" key="1">
    <source>
        <dbReference type="SAM" id="MobiDB-lite"/>
    </source>
</evidence>
<feature type="region of interest" description="Disordered" evidence="1">
    <location>
        <begin position="240"/>
        <end position="303"/>
    </location>
</feature>
<dbReference type="STRING" id="37003.ENSKMAP00000003511"/>
<dbReference type="RefSeq" id="XP_017281444.1">
    <property type="nucleotide sequence ID" value="XM_017425955.3"/>
</dbReference>
<dbReference type="GeneID" id="108241658"/>
<feature type="compositionally biased region" description="Polar residues" evidence="1">
    <location>
        <begin position="360"/>
        <end position="379"/>
    </location>
</feature>
<organism evidence="2 3">
    <name type="scientific">Kryptolebias marmoratus</name>
    <name type="common">Mangrove killifish</name>
    <name type="synonym">Rivulus marmoratus</name>
    <dbReference type="NCBI Taxonomy" id="37003"/>
    <lineage>
        <taxon>Eukaryota</taxon>
        <taxon>Metazoa</taxon>
        <taxon>Chordata</taxon>
        <taxon>Craniata</taxon>
        <taxon>Vertebrata</taxon>
        <taxon>Euteleostomi</taxon>
        <taxon>Actinopterygii</taxon>
        <taxon>Neopterygii</taxon>
        <taxon>Teleostei</taxon>
        <taxon>Neoteleostei</taxon>
        <taxon>Acanthomorphata</taxon>
        <taxon>Ovalentaria</taxon>
        <taxon>Atherinomorphae</taxon>
        <taxon>Cyprinodontiformes</taxon>
        <taxon>Rivulidae</taxon>
        <taxon>Kryptolebias</taxon>
    </lineage>
</organism>
<dbReference type="OMA" id="QMDLELY"/>
<dbReference type="OrthoDB" id="6022633at2759"/>
<protein>
    <submittedName>
        <fullName evidence="2">Coiled-coil domain containing 24</fullName>
    </submittedName>
</protein>
<dbReference type="Proteomes" id="UP000264800">
    <property type="component" value="Unplaced"/>
</dbReference>
<dbReference type="Ensembl" id="ENSKMAT00000003579.1">
    <property type="protein sequence ID" value="ENSKMAP00000003511.1"/>
    <property type="gene ID" value="ENSKMAG00000002682.1"/>
</dbReference>
<evidence type="ECO:0000313" key="2">
    <source>
        <dbReference type="Ensembl" id="ENSKMAP00000003511.1"/>
    </source>
</evidence>
<feature type="region of interest" description="Disordered" evidence="1">
    <location>
        <begin position="355"/>
        <end position="565"/>
    </location>
</feature>
<keyword evidence="3" id="KW-1185">Reference proteome</keyword>
<dbReference type="Pfam" id="PF15669">
    <property type="entry name" value="CCDC24"/>
    <property type="match status" value="1"/>
</dbReference>
<feature type="compositionally biased region" description="Polar residues" evidence="1">
    <location>
        <begin position="527"/>
        <end position="537"/>
    </location>
</feature>
<dbReference type="KEGG" id="kmr:108241658"/>
<proteinExistence type="predicted"/>
<evidence type="ECO:0000313" key="3">
    <source>
        <dbReference type="Proteomes" id="UP000264800"/>
    </source>
</evidence>
<feature type="compositionally biased region" description="Polar residues" evidence="1">
    <location>
        <begin position="482"/>
        <end position="496"/>
    </location>
</feature>
<accession>A0A3Q2ZIN2</accession>
<feature type="compositionally biased region" description="Low complexity" evidence="1">
    <location>
        <begin position="420"/>
        <end position="456"/>
    </location>
</feature>
<name>A0A3Q2ZIN2_KRYMA</name>
<dbReference type="CTD" id="149473"/>
<dbReference type="InterPro" id="IPR031367">
    <property type="entry name" value="CCDC24"/>
</dbReference>
<dbReference type="GeneTree" id="ENSGT00940000167115"/>
<dbReference type="AlphaFoldDB" id="A0A3Q2ZIN2"/>
<dbReference type="PANTHER" id="PTHR28601:SF1">
    <property type="entry name" value="COILED-COIL DOMAIN-CONTAINING PROTEIN 24"/>
    <property type="match status" value="1"/>
</dbReference>
<dbReference type="PANTHER" id="PTHR28601">
    <property type="entry name" value="COILED-COIL DOMAIN-CONTAINING PROTEIN 24"/>
    <property type="match status" value="1"/>
</dbReference>
<sequence length="565" mass="62269">MNSPGESQLWCPGQSLWSLIAEHVSESELLKIRAELGHSVVDMYTEVHTEAVMWHKMWQGRQQHGNHNIRAETPFAGPRGSPLPDPPVVKELVRAEVKMLLQTLKEKAGRSGRDDEELLFGYKPETVHYALGHQEICHNSSVNAENTDNTRRPNSCCSVQSSAEDEIESIRDKLNVKEIHKVVARLRSVLLSESESLSIMTKIIKGNIKQTHQYEPYMTEPSLTELRELRAAVQTDLKLLPSSPEVSSPPPVKKNNFRTSAGKMSDSPPALTPASILKPDLTSPSHLKPRPPSPHPPTKTSLFKTHGLHRFTSASNKSSKPPPCNRMVTSEQANLKIGKSSFSTEQDHFGVRHRACPNVHINSERSPPSPENHLSSQSCVHLPGTDLSPRRQRKNSSDAGSYSGDDTGYSGSTEGKSKAQDGQQASSSGNSSESKVVQSDNSERMGSSRSSVVSETPSPPGRKKHESLVQRNRTGHLRMDTNKQQGPGSCSWTDNASHPPKSSGAQRRDTSTQPLSAETNGKYVVSPENTKGTQTKQPRSDQHTQTKSQIPKIFHQPVRPARMQT</sequence>
<reference evidence="2" key="2">
    <citation type="submission" date="2025-09" db="UniProtKB">
        <authorList>
            <consortium name="Ensembl"/>
        </authorList>
    </citation>
    <scope>IDENTIFICATION</scope>
</reference>